<keyword evidence="7" id="KW-0676">Redox-active center</keyword>
<dbReference type="InParanoid" id="A0A6Q2YZA6"/>
<protein>
    <recommendedName>
        <fullName evidence="3">Glutaredoxin-1</fullName>
    </recommendedName>
</protein>
<accession>A0A6Q2YZA6</accession>
<dbReference type="InterPro" id="IPR011899">
    <property type="entry name" value="Glutaredoxin_euk/vir"/>
</dbReference>
<feature type="domain" description="Glutaredoxin" evidence="8">
    <location>
        <begin position="85"/>
        <end position="150"/>
    </location>
</feature>
<comment type="function">
    <text evidence="1">Has a glutathione-disulfide oxidoreductase activity in the presence of NADPH and glutathione reductase. Reduces low molecular weight disulfides and proteins.</text>
</comment>
<dbReference type="AlphaFoldDB" id="A0A6Q2YZA6"/>
<evidence type="ECO:0000313" key="9">
    <source>
        <dbReference type="Ensembl" id="ENSELUP00000071339.2"/>
    </source>
</evidence>
<keyword evidence="10" id="KW-1185">Reference proteome</keyword>
<keyword evidence="5" id="KW-0249">Electron transport</keyword>
<dbReference type="GeneTree" id="ENSGT00900000141068"/>
<keyword evidence="4" id="KW-0813">Transport</keyword>
<dbReference type="PRINTS" id="PR00160">
    <property type="entry name" value="GLUTAREDOXIN"/>
</dbReference>
<dbReference type="PROSITE" id="PS51354">
    <property type="entry name" value="GLUTAREDOXIN_2"/>
    <property type="match status" value="1"/>
</dbReference>
<evidence type="ECO:0000256" key="5">
    <source>
        <dbReference type="ARBA" id="ARBA00022982"/>
    </source>
</evidence>
<organism evidence="9 10">
    <name type="scientific">Esox lucius</name>
    <name type="common">Northern pike</name>
    <dbReference type="NCBI Taxonomy" id="8010"/>
    <lineage>
        <taxon>Eukaryota</taxon>
        <taxon>Metazoa</taxon>
        <taxon>Chordata</taxon>
        <taxon>Craniata</taxon>
        <taxon>Vertebrata</taxon>
        <taxon>Euteleostomi</taxon>
        <taxon>Actinopterygii</taxon>
        <taxon>Neopterygii</taxon>
        <taxon>Teleostei</taxon>
        <taxon>Protacanthopterygii</taxon>
        <taxon>Esociformes</taxon>
        <taxon>Esocidae</taxon>
        <taxon>Esox</taxon>
    </lineage>
</organism>
<sequence>MVYLTYLFSNKTGSKASIDCVFKSGTSLDVQTGVHPRVLHNTEEDRSIVPTELFIPNFQANIFCYSTKVKMAQEFVETKLRGDKVTIFLKPSCPYCVTAKEVLSKYKLKAGHLEFIDITGRSDMSSLQDYFLELTGARTVPRVFIGEECVGGGSDVAELDESGKLEEMLQSIGALQ</sequence>
<dbReference type="Bgee" id="ENSELUG00000029480">
    <property type="expression patterns" value="Expressed in nose and 14 other cell types or tissues"/>
</dbReference>
<dbReference type="NCBIfam" id="TIGR02180">
    <property type="entry name" value="GRX_euk"/>
    <property type="match status" value="1"/>
</dbReference>
<dbReference type="GO" id="GO:0005739">
    <property type="term" value="C:mitochondrion"/>
    <property type="evidence" value="ECO:0007669"/>
    <property type="project" value="TreeGrafter"/>
</dbReference>
<dbReference type="SUPFAM" id="SSF52833">
    <property type="entry name" value="Thioredoxin-like"/>
    <property type="match status" value="1"/>
</dbReference>
<dbReference type="Ensembl" id="ENSELUT00000049665.2">
    <property type="protein sequence ID" value="ENSELUP00000071339.2"/>
    <property type="gene ID" value="ENSELUG00000029480.2"/>
</dbReference>
<evidence type="ECO:0000259" key="8">
    <source>
        <dbReference type="Pfam" id="PF00462"/>
    </source>
</evidence>
<reference evidence="9" key="3">
    <citation type="submission" date="2025-08" db="UniProtKB">
        <authorList>
            <consortium name="Ensembl"/>
        </authorList>
    </citation>
    <scope>IDENTIFICATION</scope>
</reference>
<name>A0A6Q2YZA6_ESOLU</name>
<evidence type="ECO:0000313" key="10">
    <source>
        <dbReference type="Proteomes" id="UP000265140"/>
    </source>
</evidence>
<dbReference type="Gene3D" id="3.40.30.10">
    <property type="entry name" value="Glutaredoxin"/>
    <property type="match status" value="1"/>
</dbReference>
<dbReference type="Pfam" id="PF00462">
    <property type="entry name" value="Glutaredoxin"/>
    <property type="match status" value="1"/>
</dbReference>
<reference evidence="9" key="2">
    <citation type="submission" date="2020-02" db="EMBL/GenBank/DDBJ databases">
        <title>Esox lucius (northern pike) genome, fEsoLuc1, primary haplotype.</title>
        <authorList>
            <person name="Myers G."/>
            <person name="Karagic N."/>
            <person name="Meyer A."/>
            <person name="Pippel M."/>
            <person name="Reichard M."/>
            <person name="Winkler S."/>
            <person name="Tracey A."/>
            <person name="Sims Y."/>
            <person name="Howe K."/>
            <person name="Rhie A."/>
            <person name="Formenti G."/>
            <person name="Durbin R."/>
            <person name="Fedrigo O."/>
            <person name="Jarvis E.D."/>
        </authorList>
    </citation>
    <scope>NUCLEOTIDE SEQUENCE [LARGE SCALE GENOMIC DNA]</scope>
</reference>
<dbReference type="InterPro" id="IPR011767">
    <property type="entry name" value="GLR_AS"/>
</dbReference>
<dbReference type="InterPro" id="IPR014025">
    <property type="entry name" value="Glutaredoxin_subgr"/>
</dbReference>
<reference evidence="9" key="4">
    <citation type="submission" date="2025-09" db="UniProtKB">
        <authorList>
            <consortium name="Ensembl"/>
        </authorList>
    </citation>
    <scope>IDENTIFICATION</scope>
</reference>
<dbReference type="InterPro" id="IPR002109">
    <property type="entry name" value="Glutaredoxin"/>
</dbReference>
<evidence type="ECO:0000256" key="3">
    <source>
        <dbReference type="ARBA" id="ARBA00013662"/>
    </source>
</evidence>
<comment type="similarity">
    <text evidence="2">Belongs to the glutaredoxin family.</text>
</comment>
<evidence type="ECO:0000256" key="4">
    <source>
        <dbReference type="ARBA" id="ARBA00022448"/>
    </source>
</evidence>
<dbReference type="PANTHER" id="PTHR46185">
    <property type="entry name" value="GLUTAREDOXIN-1"/>
    <property type="match status" value="1"/>
</dbReference>
<dbReference type="CDD" id="cd03419">
    <property type="entry name" value="GRX_GRXh_1_2_like"/>
    <property type="match status" value="1"/>
</dbReference>
<evidence type="ECO:0000256" key="6">
    <source>
        <dbReference type="ARBA" id="ARBA00023157"/>
    </source>
</evidence>
<evidence type="ECO:0000256" key="2">
    <source>
        <dbReference type="ARBA" id="ARBA00007787"/>
    </source>
</evidence>
<evidence type="ECO:0000256" key="7">
    <source>
        <dbReference type="ARBA" id="ARBA00023284"/>
    </source>
</evidence>
<dbReference type="Proteomes" id="UP000265140">
    <property type="component" value="Chromosome 17"/>
</dbReference>
<dbReference type="PROSITE" id="PS00195">
    <property type="entry name" value="GLUTAREDOXIN_1"/>
    <property type="match status" value="1"/>
</dbReference>
<keyword evidence="6" id="KW-1015">Disulfide bond</keyword>
<dbReference type="InterPro" id="IPR047185">
    <property type="entry name" value="GLRX1"/>
</dbReference>
<dbReference type="OMA" id="PRIYIEE"/>
<dbReference type="GO" id="GO:0015038">
    <property type="term" value="F:glutathione disulfide oxidoreductase activity"/>
    <property type="evidence" value="ECO:0007669"/>
    <property type="project" value="TreeGrafter"/>
</dbReference>
<reference evidence="10" key="1">
    <citation type="journal article" date="2014" name="PLoS ONE">
        <title>The genome and linkage map of the northern pike (Esox lucius): conserved synteny revealed between the salmonid sister group and the Neoteleostei.</title>
        <authorList>
            <person name="Rondeau E.B."/>
            <person name="Minkley D.R."/>
            <person name="Leong J.S."/>
            <person name="Messmer A.M."/>
            <person name="Jantzen J.R."/>
            <person name="von Schalburg K.R."/>
            <person name="Lemon C."/>
            <person name="Bird N.H."/>
            <person name="Koop B.F."/>
        </authorList>
    </citation>
    <scope>NUCLEOTIDE SEQUENCE</scope>
</reference>
<proteinExistence type="inferred from homology"/>
<dbReference type="InterPro" id="IPR036249">
    <property type="entry name" value="Thioredoxin-like_sf"/>
</dbReference>
<dbReference type="PANTHER" id="PTHR46185:SF1">
    <property type="entry name" value="GLUTAREDOXIN-1"/>
    <property type="match status" value="1"/>
</dbReference>
<evidence type="ECO:0000256" key="1">
    <source>
        <dbReference type="ARBA" id="ARBA00002549"/>
    </source>
</evidence>
<dbReference type="OrthoDB" id="418495at2759"/>